<dbReference type="AlphaFoldDB" id="A0A0E3H5A3"/>
<dbReference type="EMBL" id="KP118950">
    <property type="protein sequence ID" value="AKA95480.1"/>
    <property type="molecule type" value="mRNA"/>
</dbReference>
<feature type="domain" description="UPAR/Ly6" evidence="3">
    <location>
        <begin position="10"/>
        <end position="94"/>
    </location>
</feature>
<proteinExistence type="evidence at transcript level"/>
<dbReference type="GO" id="GO:0005576">
    <property type="term" value="C:extracellular region"/>
    <property type="evidence" value="ECO:0007669"/>
    <property type="project" value="UniProtKB-SubCell"/>
</dbReference>
<feature type="domain" description="UPAR/Ly6" evidence="3">
    <location>
        <begin position="109"/>
        <end position="180"/>
    </location>
</feature>
<evidence type="ECO:0000256" key="2">
    <source>
        <dbReference type="ARBA" id="ARBA00022525"/>
    </source>
</evidence>
<reference evidence="4" key="1">
    <citation type="journal article" date="2015" name="BMC Evol. Biol.">
        <title>High pheromone diversity in the male cheek gland of the red-spotted newt Notophthalmus viridescens (Salamandridae).</title>
        <authorList>
            <person name="Janssenswillen S."/>
            <person name="Willaert B."/>
            <person name="Treer D."/>
            <person name="Vandebergh W."/>
            <person name="Bossuyt F."/>
            <person name="Van Bocxlaer I."/>
        </authorList>
    </citation>
    <scope>NUCLEOTIDE SEQUENCE</scope>
    <source>
        <tissue evidence="4">Dorsal skin</tissue>
    </source>
</reference>
<dbReference type="CDD" id="cd23572">
    <property type="entry name" value="TFP_LU_ECD_PINLYP_rpt2"/>
    <property type="match status" value="1"/>
</dbReference>
<dbReference type="PANTHER" id="PTHR20914">
    <property type="entry name" value="LY6/PLAUR DOMAIN-CONTAINING PROTEIN 8"/>
    <property type="match status" value="1"/>
</dbReference>
<dbReference type="SUPFAM" id="SSF57302">
    <property type="entry name" value="Snake toxin-like"/>
    <property type="match status" value="2"/>
</dbReference>
<dbReference type="InterPro" id="IPR045860">
    <property type="entry name" value="Snake_toxin-like_sf"/>
</dbReference>
<dbReference type="PANTHER" id="PTHR20914:SF9">
    <property type="entry name" value="COILED, ISOFORM A"/>
    <property type="match status" value="1"/>
</dbReference>
<evidence type="ECO:0000259" key="3">
    <source>
        <dbReference type="Pfam" id="PF00021"/>
    </source>
</evidence>
<dbReference type="InterPro" id="IPR050918">
    <property type="entry name" value="CNF-like_PLA2_Inhibitor"/>
</dbReference>
<organism evidence="4">
    <name type="scientific">Notophthalmus viridescens</name>
    <name type="common">Eastern newt</name>
    <name type="synonym">Triturus viridescens</name>
    <dbReference type="NCBI Taxonomy" id="8316"/>
    <lineage>
        <taxon>Eukaryota</taxon>
        <taxon>Metazoa</taxon>
        <taxon>Chordata</taxon>
        <taxon>Craniata</taxon>
        <taxon>Vertebrata</taxon>
        <taxon>Euteleostomi</taxon>
        <taxon>Amphibia</taxon>
        <taxon>Batrachia</taxon>
        <taxon>Caudata</taxon>
        <taxon>Salamandroidea</taxon>
        <taxon>Salamandridae</taxon>
        <taxon>Pleurodelinae</taxon>
        <taxon>Notophthalmus</taxon>
    </lineage>
</organism>
<dbReference type="Pfam" id="PF00021">
    <property type="entry name" value="UPAR_LY6"/>
    <property type="match status" value="2"/>
</dbReference>
<sequence>QALITGADCLLCEQCFAVGTGQCSGIFKQCSPDITHCIKGMENSTVGTHVILTAFKDCLDPSEKAACGREVFLKNSVGSFQISRTCCDSDFCNSGDVEVSAVDETPNRYKCEECFSDQSTDPCTATGQVQCTGEQNTCVSFSGTVSRPGEAVGQYSTKGCGSHDFCDLFYLPATQAYTYDLLCSPAEKLWTIVDTSDAFLPQLSP</sequence>
<gene>
    <name evidence="4" type="primary">SPF</name>
</gene>
<name>A0A0E3H5A3_NOTVI</name>
<evidence type="ECO:0000313" key="4">
    <source>
        <dbReference type="EMBL" id="AKA95480.1"/>
    </source>
</evidence>
<feature type="non-terminal residue" evidence="4">
    <location>
        <position position="1"/>
    </location>
</feature>
<protein>
    <submittedName>
        <fullName evidence="4">Sodefrin-like factor</fullName>
    </submittedName>
</protein>
<evidence type="ECO:0000256" key="1">
    <source>
        <dbReference type="ARBA" id="ARBA00004613"/>
    </source>
</evidence>
<keyword evidence="2" id="KW-0964">Secreted</keyword>
<dbReference type="InterPro" id="IPR016054">
    <property type="entry name" value="LY6_UPA_recep-like"/>
</dbReference>
<comment type="subcellular location">
    <subcellularLocation>
        <location evidence="1">Secreted</location>
    </subcellularLocation>
</comment>
<dbReference type="Gene3D" id="2.10.60.10">
    <property type="entry name" value="CD59"/>
    <property type="match status" value="2"/>
</dbReference>
<accession>A0A0E3H5A3</accession>